<dbReference type="PANTHER" id="PTHR21228:SF40">
    <property type="entry name" value="LD45607P"/>
    <property type="match status" value="1"/>
</dbReference>
<accession>K0RU16</accession>
<evidence type="ECO:0000313" key="2">
    <source>
        <dbReference type="EMBL" id="EJK56490.1"/>
    </source>
</evidence>
<dbReference type="GO" id="GO:0035770">
    <property type="term" value="C:ribonucleoprotein granule"/>
    <property type="evidence" value="ECO:0007669"/>
    <property type="project" value="TreeGrafter"/>
</dbReference>
<organism evidence="2 3">
    <name type="scientific">Thalassiosira oceanica</name>
    <name type="common">Marine diatom</name>
    <dbReference type="NCBI Taxonomy" id="159749"/>
    <lineage>
        <taxon>Eukaryota</taxon>
        <taxon>Sar</taxon>
        <taxon>Stramenopiles</taxon>
        <taxon>Ochrophyta</taxon>
        <taxon>Bacillariophyta</taxon>
        <taxon>Coscinodiscophyceae</taxon>
        <taxon>Thalassiosirophycidae</taxon>
        <taxon>Thalassiosirales</taxon>
        <taxon>Thalassiosiraceae</taxon>
        <taxon>Thalassiosira</taxon>
    </lineage>
</organism>
<dbReference type="PANTHER" id="PTHR21228">
    <property type="entry name" value="FAST LEU-RICH DOMAIN-CONTAINING"/>
    <property type="match status" value="1"/>
</dbReference>
<gene>
    <name evidence="2" type="ORF">THAOC_23613</name>
</gene>
<dbReference type="AlphaFoldDB" id="K0RU16"/>
<dbReference type="SMART" id="SM00952">
    <property type="entry name" value="RAP"/>
    <property type="match status" value="1"/>
</dbReference>
<comment type="caution">
    <text evidence="2">The sequence shown here is derived from an EMBL/GenBank/DDBJ whole genome shotgun (WGS) entry which is preliminary data.</text>
</comment>
<sequence length="695" mass="78876">MPIVRRALKLRTISNALVISRDSLRPTQRLEAGLSLAQRSYLQHSCLDSINRPMIASLAHTPTRLQSGGAFSIAKRRRSRLDGSSKRLADHQTFGQVKDCKTLEEAIEFVHEQLGTSTNRNLSAFWSAASHLLRKSEDSRTNEETHLMTEKLTEIFTKTSDRLGRFHPRDLSTTSFAFAKIINHVESHVRGDERKRGDYIPVFNSLLVGEHRARRDLIFNFIASAAARSVHKFDARGLSNTIYSFALIGYPPNVQGSRPFLEIVADECLHQLNHFNMQELSNLVWSYAKLNHSHPELFGAVASRILELNPKADTTFNPQVISNILWSFTTLDEANEDLFRYIFNHIVSTNSLQAYKPQHLATIVRACVRADFYHPILFSRIADHVIETNFESFTGHAYSSLVRSYVIAGHDQSEFLHSAADTMCERDMKLFSVQSIANIIWSYATAREWCPDLFIGLISAAVDRRDEFQPQEMANLLWACATLGQTNADLFNAFVPVVKMKIEDFTAQGLSNAAWAFAVADIQNDDLNNRFLEAFIKNEDRFSVEGLSQLHQWQLWQIERVSPVQLPASLSERCRDAFVSQGTGYSKLQDQVVSVLSRMDFYDVLEEYRTRNTGYTLDALVSLNDTVKIGIEINGPYHYIGGRNLNGGTRLKLRQVSSIECVRVVSVPHYEWEQLDGDEGRREYLLSALREASSI</sequence>
<dbReference type="Pfam" id="PF26188">
    <property type="entry name" value="RESC6"/>
    <property type="match status" value="1"/>
</dbReference>
<dbReference type="eggNOG" id="ENOG502S18V">
    <property type="taxonomic scope" value="Eukaryota"/>
</dbReference>
<dbReference type="InterPro" id="IPR013584">
    <property type="entry name" value="RAP"/>
</dbReference>
<dbReference type="PROSITE" id="PS51286">
    <property type="entry name" value="RAP"/>
    <property type="match status" value="1"/>
</dbReference>
<dbReference type="InterPro" id="IPR050870">
    <property type="entry name" value="FAST_kinase"/>
</dbReference>
<dbReference type="GO" id="GO:0000963">
    <property type="term" value="P:mitochondrial RNA processing"/>
    <property type="evidence" value="ECO:0007669"/>
    <property type="project" value="TreeGrafter"/>
</dbReference>
<proteinExistence type="predicted"/>
<evidence type="ECO:0000259" key="1">
    <source>
        <dbReference type="PROSITE" id="PS51286"/>
    </source>
</evidence>
<protein>
    <recommendedName>
        <fullName evidence="1">RAP domain-containing protein</fullName>
    </recommendedName>
</protein>
<dbReference type="GO" id="GO:0005759">
    <property type="term" value="C:mitochondrial matrix"/>
    <property type="evidence" value="ECO:0007669"/>
    <property type="project" value="TreeGrafter"/>
</dbReference>
<dbReference type="EMBL" id="AGNL01031279">
    <property type="protein sequence ID" value="EJK56490.1"/>
    <property type="molecule type" value="Genomic_DNA"/>
</dbReference>
<dbReference type="Proteomes" id="UP000266841">
    <property type="component" value="Unassembled WGS sequence"/>
</dbReference>
<dbReference type="GO" id="GO:0044528">
    <property type="term" value="P:regulation of mitochondrial mRNA stability"/>
    <property type="evidence" value="ECO:0007669"/>
    <property type="project" value="TreeGrafter"/>
</dbReference>
<dbReference type="Pfam" id="PF08373">
    <property type="entry name" value="RAP"/>
    <property type="match status" value="1"/>
</dbReference>
<dbReference type="InterPro" id="IPR058917">
    <property type="entry name" value="RESC6_dom"/>
</dbReference>
<name>K0RU16_THAOC</name>
<dbReference type="OrthoDB" id="2019031at2759"/>
<evidence type="ECO:0000313" key="3">
    <source>
        <dbReference type="Proteomes" id="UP000266841"/>
    </source>
</evidence>
<feature type="domain" description="RAP" evidence="1">
    <location>
        <begin position="629"/>
        <end position="687"/>
    </location>
</feature>
<reference evidence="2 3" key="1">
    <citation type="journal article" date="2012" name="Genome Biol.">
        <title>Genome and low-iron response of an oceanic diatom adapted to chronic iron limitation.</title>
        <authorList>
            <person name="Lommer M."/>
            <person name="Specht M."/>
            <person name="Roy A.S."/>
            <person name="Kraemer L."/>
            <person name="Andreson R."/>
            <person name="Gutowska M.A."/>
            <person name="Wolf J."/>
            <person name="Bergner S.V."/>
            <person name="Schilhabel M.B."/>
            <person name="Klostermeier U.C."/>
            <person name="Beiko R.G."/>
            <person name="Rosenstiel P."/>
            <person name="Hippler M."/>
            <person name="Laroche J."/>
        </authorList>
    </citation>
    <scope>NUCLEOTIDE SEQUENCE [LARGE SCALE GENOMIC DNA]</scope>
    <source>
        <strain evidence="2 3">CCMP1005</strain>
    </source>
</reference>
<keyword evidence="3" id="KW-1185">Reference proteome</keyword>
<dbReference type="GO" id="GO:0003723">
    <property type="term" value="F:RNA binding"/>
    <property type="evidence" value="ECO:0007669"/>
    <property type="project" value="TreeGrafter"/>
</dbReference>